<protein>
    <submittedName>
        <fullName evidence="1">Uncharacterized protein</fullName>
    </submittedName>
</protein>
<dbReference type="Proteomes" id="UP000054565">
    <property type="component" value="Unassembled WGS sequence"/>
</dbReference>
<evidence type="ECO:0000313" key="1">
    <source>
        <dbReference type="EMBL" id="KMP07824.1"/>
    </source>
</evidence>
<dbReference type="AlphaFoldDB" id="A0A0J6YL22"/>
<accession>A0A0J6YL22</accession>
<evidence type="ECO:0000313" key="2">
    <source>
        <dbReference type="Proteomes" id="UP000054565"/>
    </source>
</evidence>
<organism evidence="1 2">
    <name type="scientific">Coccidioides immitis RMSCC 2394</name>
    <dbReference type="NCBI Taxonomy" id="404692"/>
    <lineage>
        <taxon>Eukaryota</taxon>
        <taxon>Fungi</taxon>
        <taxon>Dikarya</taxon>
        <taxon>Ascomycota</taxon>
        <taxon>Pezizomycotina</taxon>
        <taxon>Eurotiomycetes</taxon>
        <taxon>Eurotiomycetidae</taxon>
        <taxon>Onygenales</taxon>
        <taxon>Onygenaceae</taxon>
        <taxon>Coccidioides</taxon>
    </lineage>
</organism>
<gene>
    <name evidence="1" type="ORF">CIRG_07505</name>
</gene>
<dbReference type="EMBL" id="DS028097">
    <property type="protein sequence ID" value="KMP07824.1"/>
    <property type="molecule type" value="Genomic_DNA"/>
</dbReference>
<reference evidence="2" key="1">
    <citation type="journal article" date="2010" name="Genome Res.">
        <title>Population genomic sequencing of Coccidioides fungi reveals recent hybridization and transposon control.</title>
        <authorList>
            <person name="Neafsey D.E."/>
            <person name="Barker B.M."/>
            <person name="Sharpton T.J."/>
            <person name="Stajich J.E."/>
            <person name="Park D.J."/>
            <person name="Whiston E."/>
            <person name="Hung C.-Y."/>
            <person name="McMahan C."/>
            <person name="White J."/>
            <person name="Sykes S."/>
            <person name="Heiman D."/>
            <person name="Young S."/>
            <person name="Zeng Q."/>
            <person name="Abouelleil A."/>
            <person name="Aftuck L."/>
            <person name="Bessette D."/>
            <person name="Brown A."/>
            <person name="FitzGerald M."/>
            <person name="Lui A."/>
            <person name="Macdonald J.P."/>
            <person name="Priest M."/>
            <person name="Orbach M.J."/>
            <person name="Galgiani J.N."/>
            <person name="Kirkland T.N."/>
            <person name="Cole G.T."/>
            <person name="Birren B.W."/>
            <person name="Henn M.R."/>
            <person name="Taylor J.W."/>
            <person name="Rounsley S.D."/>
        </authorList>
    </citation>
    <scope>NUCLEOTIDE SEQUENCE [LARGE SCALE GENOMIC DNA]</scope>
    <source>
        <strain evidence="2">RMSCC 2394</strain>
    </source>
</reference>
<proteinExistence type="predicted"/>
<sequence length="210" mass="23102">MRHMLYLHAREVIGHRHIITRRLQTLKQGQARTKASCSKGSSYIGNAAVFEAFPVTQRTEGLKTSVSSRQLESIGSTIPKYQECGFENRWIFFVCNGGKKIASQQSGLAPPAAAGCSLSRVVARSMGSKRHHFSKKGQGESKLELSIDMQLCCCAPRNKHALRLELGPSGGSPDRTFKIPDELRSPTAWTAVFLPSRYEVSGLDPRNDVG</sequence>
<name>A0A0J6YL22_COCIT</name>